<reference evidence="4 5" key="1">
    <citation type="journal article" date="2012" name="J. Bacteriol.">
        <title>Complete genome sequences of Desulfosporosinus orientis DSM765T, Desulfosporosinus youngiae DSM17734T, Desulfosporosinus meridiei DSM13257T, and Desulfosporosinus acidiphilus DSM22704T.</title>
        <authorList>
            <person name="Pester M."/>
            <person name="Brambilla E."/>
            <person name="Alazard D."/>
            <person name="Rattei T."/>
            <person name="Weinmaier T."/>
            <person name="Han J."/>
            <person name="Lucas S."/>
            <person name="Lapidus A."/>
            <person name="Cheng J.F."/>
            <person name="Goodwin L."/>
            <person name="Pitluck S."/>
            <person name="Peters L."/>
            <person name="Ovchinnikova G."/>
            <person name="Teshima H."/>
            <person name="Detter J.C."/>
            <person name="Han C.S."/>
            <person name="Tapia R."/>
            <person name="Land M.L."/>
            <person name="Hauser L."/>
            <person name="Kyrpides N.C."/>
            <person name="Ivanova N.N."/>
            <person name="Pagani I."/>
            <person name="Huntmann M."/>
            <person name="Wei C.L."/>
            <person name="Davenport K.W."/>
            <person name="Daligault H."/>
            <person name="Chain P.S."/>
            <person name="Chen A."/>
            <person name="Mavromatis K."/>
            <person name="Markowitz V."/>
            <person name="Szeto E."/>
            <person name="Mikhailova N."/>
            <person name="Pati A."/>
            <person name="Wagner M."/>
            <person name="Woyke T."/>
            <person name="Ollivier B."/>
            <person name="Klenk H.P."/>
            <person name="Spring S."/>
            <person name="Loy A."/>
        </authorList>
    </citation>
    <scope>NUCLEOTIDE SEQUENCE [LARGE SCALE GENOMIC DNA]</scope>
    <source>
        <strain evidence="5">ATCC BAA-275 / DSM 13257 / NCIMB 13706 / S10</strain>
    </source>
</reference>
<dbReference type="HAMAP" id="MF_00528">
    <property type="entry name" value="Maf"/>
    <property type="match status" value="1"/>
</dbReference>
<name>J7IVZ7_DESMD</name>
<proteinExistence type="inferred from homology"/>
<sequence length="218" mass="22984">MLVLASSSPRRSLLLGQGGYVFETVQASVSEELEEGISPFIGVKLLAERKAKAGLTNWLELGGDKQDVIMGADTMVVLDSCILGKPGSALEAEEMLLRLSGRTHKVLTGVALISGSGKLVADVIETVVNFRLLGVDEIKAYIAGGEPMDKAGSYGIQGEAGKFVTSIEGSLTNVIGLPMEYLSEQLKTWGIEQTNITSREVDDGLSAFEGFAGGAFTP</sequence>
<accession>J7IVZ7</accession>
<dbReference type="eggNOG" id="COG0424">
    <property type="taxonomic scope" value="Bacteria"/>
</dbReference>
<evidence type="ECO:0000256" key="1">
    <source>
        <dbReference type="ARBA" id="ARBA00001968"/>
    </source>
</evidence>
<dbReference type="Proteomes" id="UP000005262">
    <property type="component" value="Chromosome"/>
</dbReference>
<keyword evidence="2 3" id="KW-0378">Hydrolase</keyword>
<keyword evidence="3" id="KW-0963">Cytoplasm</keyword>
<dbReference type="CDD" id="cd00555">
    <property type="entry name" value="Maf"/>
    <property type="match status" value="1"/>
</dbReference>
<feature type="site" description="Important for substrate specificity" evidence="3">
    <location>
        <position position="10"/>
    </location>
</feature>
<dbReference type="EMBL" id="CP003629">
    <property type="protein sequence ID" value="AFQ46022.1"/>
    <property type="molecule type" value="Genomic_DNA"/>
</dbReference>
<dbReference type="Gene3D" id="3.90.950.10">
    <property type="match status" value="1"/>
</dbReference>
<dbReference type="AlphaFoldDB" id="J7IVZ7"/>
<dbReference type="PIRSF" id="PIRSF006305">
    <property type="entry name" value="Maf"/>
    <property type="match status" value="1"/>
</dbReference>
<comment type="catalytic activity">
    <reaction evidence="3">
        <text>dTTP + H2O = dTMP + diphosphate + H(+)</text>
        <dbReference type="Rhea" id="RHEA:28534"/>
        <dbReference type="ChEBI" id="CHEBI:15377"/>
        <dbReference type="ChEBI" id="CHEBI:15378"/>
        <dbReference type="ChEBI" id="CHEBI:33019"/>
        <dbReference type="ChEBI" id="CHEBI:37568"/>
        <dbReference type="ChEBI" id="CHEBI:63528"/>
        <dbReference type="EC" id="3.6.1.9"/>
    </reaction>
</comment>
<evidence type="ECO:0000313" key="4">
    <source>
        <dbReference type="EMBL" id="AFQ46022.1"/>
    </source>
</evidence>
<comment type="cofactor">
    <cofactor evidence="1 3">
        <name>a divalent metal cation</name>
        <dbReference type="ChEBI" id="CHEBI:60240"/>
    </cofactor>
</comment>
<evidence type="ECO:0000256" key="3">
    <source>
        <dbReference type="HAMAP-Rule" id="MF_00528"/>
    </source>
</evidence>
<comment type="function">
    <text evidence="3">Nucleoside triphosphate pyrophosphatase that hydrolyzes dTTP and UTP. May have a dual role in cell division arrest and in preventing the incorporation of modified nucleotides into cellular nucleic acids.</text>
</comment>
<gene>
    <name evidence="4" type="ordered locus">Desmer_4194</name>
</gene>
<dbReference type="InterPro" id="IPR029001">
    <property type="entry name" value="ITPase-like_fam"/>
</dbReference>
<evidence type="ECO:0000256" key="2">
    <source>
        <dbReference type="ARBA" id="ARBA00022801"/>
    </source>
</evidence>
<dbReference type="PANTHER" id="PTHR43213:SF5">
    <property type="entry name" value="BIFUNCTIONAL DTTP_UTP PYROPHOSPHATASE_METHYLTRANSFERASE PROTEIN-RELATED"/>
    <property type="match status" value="1"/>
</dbReference>
<feature type="active site" description="Proton acceptor" evidence="3">
    <location>
        <position position="73"/>
    </location>
</feature>
<keyword evidence="5" id="KW-1185">Reference proteome</keyword>
<comment type="similarity">
    <text evidence="3">Belongs to the Maf family. YhdE subfamily.</text>
</comment>
<organism evidence="4 5">
    <name type="scientific">Desulfosporosinus meridiei (strain ATCC BAA-275 / DSM 13257 / KCTC 12902 / NCIMB 13706 / S10)</name>
    <dbReference type="NCBI Taxonomy" id="768704"/>
    <lineage>
        <taxon>Bacteria</taxon>
        <taxon>Bacillati</taxon>
        <taxon>Bacillota</taxon>
        <taxon>Clostridia</taxon>
        <taxon>Eubacteriales</taxon>
        <taxon>Desulfitobacteriaceae</taxon>
        <taxon>Desulfosporosinus</taxon>
    </lineage>
</organism>
<dbReference type="STRING" id="768704.Desmer_4194"/>
<dbReference type="EC" id="3.6.1.9" evidence="3"/>
<dbReference type="HOGENOM" id="CLU_040416_0_0_9"/>
<comment type="catalytic activity">
    <reaction evidence="3">
        <text>UTP + H2O = UMP + diphosphate + H(+)</text>
        <dbReference type="Rhea" id="RHEA:29395"/>
        <dbReference type="ChEBI" id="CHEBI:15377"/>
        <dbReference type="ChEBI" id="CHEBI:15378"/>
        <dbReference type="ChEBI" id="CHEBI:33019"/>
        <dbReference type="ChEBI" id="CHEBI:46398"/>
        <dbReference type="ChEBI" id="CHEBI:57865"/>
        <dbReference type="EC" id="3.6.1.9"/>
    </reaction>
</comment>
<dbReference type="GO" id="GO:0009117">
    <property type="term" value="P:nucleotide metabolic process"/>
    <property type="evidence" value="ECO:0007669"/>
    <property type="project" value="UniProtKB-KW"/>
</dbReference>
<dbReference type="RefSeq" id="WP_014904930.1">
    <property type="nucleotide sequence ID" value="NC_018515.1"/>
</dbReference>
<dbReference type="InterPro" id="IPR003697">
    <property type="entry name" value="Maf-like"/>
</dbReference>
<dbReference type="PANTHER" id="PTHR43213">
    <property type="entry name" value="BIFUNCTIONAL DTTP/UTP PYROPHOSPHATASE/METHYLTRANSFERASE PROTEIN-RELATED"/>
    <property type="match status" value="1"/>
</dbReference>
<dbReference type="GO" id="GO:0036218">
    <property type="term" value="F:dTTP diphosphatase activity"/>
    <property type="evidence" value="ECO:0007669"/>
    <property type="project" value="RHEA"/>
</dbReference>
<dbReference type="OrthoDB" id="9807767at2"/>
<protein>
    <recommendedName>
        <fullName evidence="3">dTTP/UTP pyrophosphatase</fullName>
        <shortName evidence="3">dTTPase/UTPase</shortName>
        <ecNumber evidence="3">3.6.1.9</ecNumber>
    </recommendedName>
    <alternativeName>
        <fullName evidence="3">Nucleoside triphosphate pyrophosphatase</fullName>
    </alternativeName>
    <alternativeName>
        <fullName evidence="3">Nucleotide pyrophosphatase</fullName>
        <shortName evidence="3">Nucleotide PPase</shortName>
    </alternativeName>
</protein>
<keyword evidence="3" id="KW-0546">Nucleotide metabolism</keyword>
<comment type="subcellular location">
    <subcellularLocation>
        <location evidence="3">Cytoplasm</location>
    </subcellularLocation>
</comment>
<dbReference type="NCBIfam" id="TIGR00172">
    <property type="entry name" value="maf"/>
    <property type="match status" value="1"/>
</dbReference>
<dbReference type="GO" id="GO:0036221">
    <property type="term" value="F:UTP diphosphatase activity"/>
    <property type="evidence" value="ECO:0007669"/>
    <property type="project" value="RHEA"/>
</dbReference>
<feature type="site" description="Important for substrate specificity" evidence="3">
    <location>
        <position position="157"/>
    </location>
</feature>
<dbReference type="KEGG" id="dmi:Desmer_4194"/>
<feature type="site" description="Important for substrate specificity" evidence="3">
    <location>
        <position position="74"/>
    </location>
</feature>
<dbReference type="Pfam" id="PF02545">
    <property type="entry name" value="Maf"/>
    <property type="match status" value="1"/>
</dbReference>
<dbReference type="SUPFAM" id="SSF52972">
    <property type="entry name" value="ITPase-like"/>
    <property type="match status" value="1"/>
</dbReference>
<dbReference type="GO" id="GO:0005737">
    <property type="term" value="C:cytoplasm"/>
    <property type="evidence" value="ECO:0007669"/>
    <property type="project" value="UniProtKB-SubCell"/>
</dbReference>
<reference evidence="5" key="2">
    <citation type="submission" date="2012-08" db="EMBL/GenBank/DDBJ databases">
        <title>Finished genome of Desulfosporosinus meridiei DSM 13257.</title>
        <authorList>
            <person name="Huntemann M."/>
            <person name="Wei C.-L."/>
            <person name="Han J."/>
            <person name="Detter J.C."/>
            <person name="Han C."/>
            <person name="Davenport K."/>
            <person name="Daligault H."/>
            <person name="Erkkila T."/>
            <person name="Gu W."/>
            <person name="Munk A.C.C."/>
            <person name="Teshima H."/>
            <person name="Xu Y."/>
            <person name="Chain P."/>
            <person name="Tapia R."/>
            <person name="Chen A."/>
            <person name="Krypides N."/>
            <person name="Mavromatis K."/>
            <person name="Markowitz V."/>
            <person name="Szeto E."/>
            <person name="Ivanova N."/>
            <person name="Mikhailova N."/>
            <person name="Ovchinnikova G."/>
            <person name="Pagani I."/>
            <person name="Pati A."/>
            <person name="Goodwin L."/>
            <person name="Peters L."/>
            <person name="Pitluck S."/>
            <person name="Woyke T."/>
            <person name="Pester M."/>
            <person name="Spring S."/>
            <person name="Ollivier B."/>
            <person name="Rattei T."/>
            <person name="Klenk H.-P."/>
            <person name="Wagner M."/>
            <person name="Loy A."/>
        </authorList>
    </citation>
    <scope>NUCLEOTIDE SEQUENCE [LARGE SCALE GENOMIC DNA]</scope>
    <source>
        <strain evidence="5">ATCC BAA-275 / DSM 13257 / NCIMB 13706 / S10</strain>
    </source>
</reference>
<evidence type="ECO:0000313" key="5">
    <source>
        <dbReference type="Proteomes" id="UP000005262"/>
    </source>
</evidence>
<comment type="caution">
    <text evidence="3">Lacks conserved residue(s) required for the propagation of feature annotation.</text>
</comment>